<feature type="chain" id="PRO_5043955894" evidence="1">
    <location>
        <begin position="21"/>
        <end position="93"/>
    </location>
</feature>
<evidence type="ECO:0000313" key="3">
    <source>
        <dbReference type="Proteomes" id="UP000775213"/>
    </source>
</evidence>
<organism evidence="2 3">
    <name type="scientific">Dendrobium chrysotoxum</name>
    <name type="common">Orchid</name>
    <dbReference type="NCBI Taxonomy" id="161865"/>
    <lineage>
        <taxon>Eukaryota</taxon>
        <taxon>Viridiplantae</taxon>
        <taxon>Streptophyta</taxon>
        <taxon>Embryophyta</taxon>
        <taxon>Tracheophyta</taxon>
        <taxon>Spermatophyta</taxon>
        <taxon>Magnoliopsida</taxon>
        <taxon>Liliopsida</taxon>
        <taxon>Asparagales</taxon>
        <taxon>Orchidaceae</taxon>
        <taxon>Epidendroideae</taxon>
        <taxon>Malaxideae</taxon>
        <taxon>Dendrobiinae</taxon>
        <taxon>Dendrobium</taxon>
    </lineage>
</organism>
<evidence type="ECO:0000313" key="2">
    <source>
        <dbReference type="EMBL" id="KAH0456142.1"/>
    </source>
</evidence>
<accession>A0AAV7GJN4</accession>
<keyword evidence="1" id="KW-0732">Signal</keyword>
<dbReference type="EMBL" id="JAGFBR010000013">
    <property type="protein sequence ID" value="KAH0456142.1"/>
    <property type="molecule type" value="Genomic_DNA"/>
</dbReference>
<reference evidence="2 3" key="1">
    <citation type="journal article" date="2021" name="Hortic Res">
        <title>Chromosome-scale assembly of the Dendrobium chrysotoxum genome enhances the understanding of orchid evolution.</title>
        <authorList>
            <person name="Zhang Y."/>
            <person name="Zhang G.Q."/>
            <person name="Zhang D."/>
            <person name="Liu X.D."/>
            <person name="Xu X.Y."/>
            <person name="Sun W.H."/>
            <person name="Yu X."/>
            <person name="Zhu X."/>
            <person name="Wang Z.W."/>
            <person name="Zhao X."/>
            <person name="Zhong W.Y."/>
            <person name="Chen H."/>
            <person name="Yin W.L."/>
            <person name="Huang T."/>
            <person name="Niu S.C."/>
            <person name="Liu Z.J."/>
        </authorList>
    </citation>
    <scope>NUCLEOTIDE SEQUENCE [LARGE SCALE GENOMIC DNA]</scope>
    <source>
        <strain evidence="2">Lindl</strain>
    </source>
</reference>
<dbReference type="Proteomes" id="UP000775213">
    <property type="component" value="Unassembled WGS sequence"/>
</dbReference>
<feature type="signal peptide" evidence="1">
    <location>
        <begin position="1"/>
        <end position="20"/>
    </location>
</feature>
<gene>
    <name evidence="2" type="ORF">IEQ34_014049</name>
</gene>
<comment type="caution">
    <text evidence="2">The sequence shown here is derived from an EMBL/GenBank/DDBJ whole genome shotgun (WGS) entry which is preliminary data.</text>
</comment>
<sequence>MNPLLSAASVIVAGLAVGLAFIGPEDVYKKEKIQISSCDWNPLHPNSACNNLYIKRVKEASSALLRVLADCLERIGGLSVSYILVSISSTNIK</sequence>
<evidence type="ECO:0000256" key="1">
    <source>
        <dbReference type="SAM" id="SignalP"/>
    </source>
</evidence>
<keyword evidence="3" id="KW-1185">Reference proteome</keyword>
<dbReference type="AlphaFoldDB" id="A0AAV7GJN4"/>
<proteinExistence type="predicted"/>
<name>A0AAV7GJN4_DENCH</name>
<protein>
    <submittedName>
        <fullName evidence="2">Uncharacterized protein</fullName>
    </submittedName>
</protein>